<dbReference type="HOGENOM" id="CLU_2151651_0_0_1"/>
<gene>
    <name evidence="1" type="ORF">COCSADRAFT_202341</name>
</gene>
<dbReference type="KEGG" id="bsc:COCSADRAFT_202341"/>
<dbReference type="Proteomes" id="UP000016934">
    <property type="component" value="Unassembled WGS sequence"/>
</dbReference>
<organism evidence="1 2">
    <name type="scientific">Cochliobolus sativus (strain ND90Pr / ATCC 201652)</name>
    <name type="common">Common root rot and spot blotch fungus</name>
    <name type="synonym">Bipolaris sorokiniana</name>
    <dbReference type="NCBI Taxonomy" id="665912"/>
    <lineage>
        <taxon>Eukaryota</taxon>
        <taxon>Fungi</taxon>
        <taxon>Dikarya</taxon>
        <taxon>Ascomycota</taxon>
        <taxon>Pezizomycotina</taxon>
        <taxon>Dothideomycetes</taxon>
        <taxon>Pleosporomycetidae</taxon>
        <taxon>Pleosporales</taxon>
        <taxon>Pleosporineae</taxon>
        <taxon>Pleosporaceae</taxon>
        <taxon>Bipolaris</taxon>
    </lineage>
</organism>
<dbReference type="EMBL" id="KB445649">
    <property type="protein sequence ID" value="EMD60998.1"/>
    <property type="molecule type" value="Genomic_DNA"/>
</dbReference>
<dbReference type="AlphaFoldDB" id="M2S165"/>
<dbReference type="GeneID" id="19134221"/>
<reference evidence="2" key="2">
    <citation type="journal article" date="2013" name="PLoS Genet.">
        <title>Comparative genome structure, secondary metabolite, and effector coding capacity across Cochliobolus pathogens.</title>
        <authorList>
            <person name="Condon B.J."/>
            <person name="Leng Y."/>
            <person name="Wu D."/>
            <person name="Bushley K.E."/>
            <person name="Ohm R.A."/>
            <person name="Otillar R."/>
            <person name="Martin J."/>
            <person name="Schackwitz W."/>
            <person name="Grimwood J."/>
            <person name="MohdZainudin N."/>
            <person name="Xue C."/>
            <person name="Wang R."/>
            <person name="Manning V.A."/>
            <person name="Dhillon B."/>
            <person name="Tu Z.J."/>
            <person name="Steffenson B.J."/>
            <person name="Salamov A."/>
            <person name="Sun H."/>
            <person name="Lowry S."/>
            <person name="LaButti K."/>
            <person name="Han J."/>
            <person name="Copeland A."/>
            <person name="Lindquist E."/>
            <person name="Barry K."/>
            <person name="Schmutz J."/>
            <person name="Baker S.E."/>
            <person name="Ciuffetti L.M."/>
            <person name="Grigoriev I.V."/>
            <person name="Zhong S."/>
            <person name="Turgeon B.G."/>
        </authorList>
    </citation>
    <scope>NUCLEOTIDE SEQUENCE [LARGE SCALE GENOMIC DNA]</scope>
    <source>
        <strain evidence="2">ND90Pr / ATCC 201652</strain>
    </source>
</reference>
<dbReference type="RefSeq" id="XP_007703349.1">
    <property type="nucleotide sequence ID" value="XM_007705159.1"/>
</dbReference>
<evidence type="ECO:0000313" key="2">
    <source>
        <dbReference type="Proteomes" id="UP000016934"/>
    </source>
</evidence>
<name>M2S165_COCSN</name>
<dbReference type="OrthoDB" id="3694254at2759"/>
<accession>M2S165</accession>
<keyword evidence="2" id="KW-1185">Reference proteome</keyword>
<proteinExistence type="predicted"/>
<protein>
    <submittedName>
        <fullName evidence="1">Uncharacterized protein</fullName>
    </submittedName>
</protein>
<reference evidence="1 2" key="1">
    <citation type="journal article" date="2012" name="PLoS Pathog.">
        <title>Diverse lifestyles and strategies of plant pathogenesis encoded in the genomes of eighteen Dothideomycetes fungi.</title>
        <authorList>
            <person name="Ohm R.A."/>
            <person name="Feau N."/>
            <person name="Henrissat B."/>
            <person name="Schoch C.L."/>
            <person name="Horwitz B.A."/>
            <person name="Barry K.W."/>
            <person name="Condon B.J."/>
            <person name="Copeland A.C."/>
            <person name="Dhillon B."/>
            <person name="Glaser F."/>
            <person name="Hesse C.N."/>
            <person name="Kosti I."/>
            <person name="LaButti K."/>
            <person name="Lindquist E.A."/>
            <person name="Lucas S."/>
            <person name="Salamov A.A."/>
            <person name="Bradshaw R.E."/>
            <person name="Ciuffetti L."/>
            <person name="Hamelin R.C."/>
            <person name="Kema G.H.J."/>
            <person name="Lawrence C."/>
            <person name="Scott J.A."/>
            <person name="Spatafora J.W."/>
            <person name="Turgeon B.G."/>
            <person name="de Wit P.J.G.M."/>
            <person name="Zhong S."/>
            <person name="Goodwin S.B."/>
            <person name="Grigoriev I.V."/>
        </authorList>
    </citation>
    <scope>NUCLEOTIDE SEQUENCE [LARGE SCALE GENOMIC DNA]</scope>
    <source>
        <strain evidence="2">ND90Pr / ATCC 201652</strain>
    </source>
</reference>
<dbReference type="OMA" id="WTMQSAR"/>
<evidence type="ECO:0000313" key="1">
    <source>
        <dbReference type="EMBL" id="EMD60998.1"/>
    </source>
</evidence>
<sequence>MYRQWGRWYTRSSNSCSGRLNWSSGVWGTARAPSALVVWTMQSARASTQARIMLWRARTCRVRDAWLRIDCRGKLEFAFVRGGYGWMDGWMITIHLVSRQQMESRRVHACSSTLLAGACARAVK</sequence>